<feature type="transmembrane region" description="Helical" evidence="11">
    <location>
        <begin position="268"/>
        <end position="289"/>
    </location>
</feature>
<feature type="domain" description="CBS" evidence="12">
    <location>
        <begin position="450"/>
        <end position="511"/>
    </location>
</feature>
<evidence type="ECO:0000313" key="13">
    <source>
        <dbReference type="EMBL" id="QRN55888.1"/>
    </source>
</evidence>
<feature type="transmembrane region" description="Helical" evidence="11">
    <location>
        <begin position="296"/>
        <end position="320"/>
    </location>
</feature>
<dbReference type="InterPro" id="IPR001807">
    <property type="entry name" value="ClC"/>
</dbReference>
<feature type="transmembrane region" description="Helical" evidence="11">
    <location>
        <begin position="332"/>
        <end position="352"/>
    </location>
</feature>
<evidence type="ECO:0000256" key="10">
    <source>
        <dbReference type="PROSITE-ProRule" id="PRU00703"/>
    </source>
</evidence>
<dbReference type="InterPro" id="IPR000644">
    <property type="entry name" value="CBS_dom"/>
</dbReference>
<organism evidence="13 14">
    <name type="scientific">Dyella caseinilytica</name>
    <dbReference type="NCBI Taxonomy" id="1849581"/>
    <lineage>
        <taxon>Bacteria</taxon>
        <taxon>Pseudomonadati</taxon>
        <taxon>Pseudomonadota</taxon>
        <taxon>Gammaproteobacteria</taxon>
        <taxon>Lysobacterales</taxon>
        <taxon>Rhodanobacteraceae</taxon>
        <taxon>Dyella</taxon>
    </lineage>
</organism>
<keyword evidence="9" id="KW-0407">Ion channel</keyword>
<evidence type="ECO:0000256" key="8">
    <source>
        <dbReference type="ARBA" id="ARBA00023214"/>
    </source>
</evidence>
<keyword evidence="3 11" id="KW-0812">Transmembrane</keyword>
<evidence type="ECO:0000256" key="7">
    <source>
        <dbReference type="ARBA" id="ARBA00023173"/>
    </source>
</evidence>
<dbReference type="Pfam" id="PF00654">
    <property type="entry name" value="Voltage_CLC"/>
    <property type="match status" value="1"/>
</dbReference>
<dbReference type="CDD" id="cd00400">
    <property type="entry name" value="Voltage_gated_ClC"/>
    <property type="match status" value="1"/>
</dbReference>
<keyword evidence="6 11" id="KW-0472">Membrane</keyword>
<evidence type="ECO:0000256" key="1">
    <source>
        <dbReference type="ARBA" id="ARBA00004141"/>
    </source>
</evidence>
<dbReference type="SMART" id="SM00116">
    <property type="entry name" value="CBS"/>
    <property type="match status" value="2"/>
</dbReference>
<dbReference type="RefSeq" id="WP_188801384.1">
    <property type="nucleotide sequence ID" value="NZ_BMIZ01000004.1"/>
</dbReference>
<proteinExistence type="predicted"/>
<feature type="domain" description="CBS" evidence="12">
    <location>
        <begin position="515"/>
        <end position="573"/>
    </location>
</feature>
<keyword evidence="2" id="KW-0813">Transport</keyword>
<keyword evidence="8" id="KW-0868">Chloride</keyword>
<sequence>MPRQFRPLDGRVLWISFVAMLLGAAVAGVAKLLTALIGLFTNLAFYGRWSTDFVSPAGSHLGKWMIIVPVIGGLIVGVMARWGSRAIRGHGIPEAMEQVLLNESRIPPRITWLKPVSSAVAIGTGGPFGAEGPIIATGGALGSLIAQLMHVTADERKTLLASGAAAGMAAVFSAPISAVLLAIELLLFERRARSLIPVALAATVGTGIRYLLEGNQPMFPMPNIPTPTLPALVAYIVLGMLVGVISVGITKLTYAIEDGFEKLPIHWMWWPALGGLVVGIVGYFMPLTLGVGYTNIAAVLTGQFTLGTMLALCLLKLVSWSIALGSGTSGGTLAPLFTIGGAMGGVFGLVLSQAVPWLQIDPHMAALVCMAAIFAGASRAFLTSVVFAFETTQQPHGLLPLLGACAAAYLVSGLLMRNTIMTEKIVRRGVRVPSDYSADYLDQIYVRDACSREIVSLQADQTIGEVRAWLASAGSKTKHQGFPVIGNDGNVLGVITRRQLYDDSRSDNTAVQSLITRAPLVVREDHTLREAADHMVESQVGRLIVVNKHMPHRMIGIITRGDLLAAHAKRLKEAREASRHLGQKTTAAP</sequence>
<evidence type="ECO:0000256" key="9">
    <source>
        <dbReference type="ARBA" id="ARBA00023303"/>
    </source>
</evidence>
<dbReference type="SUPFAM" id="SSF54631">
    <property type="entry name" value="CBS-domain pair"/>
    <property type="match status" value="1"/>
</dbReference>
<feature type="transmembrane region" description="Helical" evidence="11">
    <location>
        <begin position="195"/>
        <end position="212"/>
    </location>
</feature>
<feature type="transmembrane region" description="Helical" evidence="11">
    <location>
        <begin position="12"/>
        <end position="41"/>
    </location>
</feature>
<accession>A0ABX7H0T1</accession>
<evidence type="ECO:0000256" key="2">
    <source>
        <dbReference type="ARBA" id="ARBA00022448"/>
    </source>
</evidence>
<evidence type="ECO:0000313" key="14">
    <source>
        <dbReference type="Proteomes" id="UP000663181"/>
    </source>
</evidence>
<evidence type="ECO:0000256" key="6">
    <source>
        <dbReference type="ARBA" id="ARBA00023136"/>
    </source>
</evidence>
<dbReference type="PROSITE" id="PS51371">
    <property type="entry name" value="CBS"/>
    <property type="match status" value="2"/>
</dbReference>
<feature type="transmembrane region" description="Helical" evidence="11">
    <location>
        <begin position="61"/>
        <end position="80"/>
    </location>
</feature>
<feature type="transmembrane region" description="Helical" evidence="11">
    <location>
        <begin position="364"/>
        <end position="389"/>
    </location>
</feature>
<protein>
    <submittedName>
        <fullName evidence="13">Chloride channel protein</fullName>
    </submittedName>
</protein>
<keyword evidence="7" id="KW-0869">Chloride channel</keyword>
<reference evidence="13 14" key="1">
    <citation type="submission" date="2020-10" db="EMBL/GenBank/DDBJ databases">
        <title>Phylogeny of dyella-like bacteria.</title>
        <authorList>
            <person name="Fu J."/>
        </authorList>
    </citation>
    <scope>NUCLEOTIDE SEQUENCE [LARGE SCALE GENOMIC DNA]</scope>
    <source>
        <strain evidence="13 14">DHOB09</strain>
    </source>
</reference>
<dbReference type="Gene3D" id="3.10.580.10">
    <property type="entry name" value="CBS-domain"/>
    <property type="match status" value="2"/>
</dbReference>
<dbReference type="InterPro" id="IPR014743">
    <property type="entry name" value="Cl-channel_core"/>
</dbReference>
<dbReference type="PRINTS" id="PR00762">
    <property type="entry name" value="CLCHANNEL"/>
</dbReference>
<evidence type="ECO:0000256" key="4">
    <source>
        <dbReference type="ARBA" id="ARBA00022989"/>
    </source>
</evidence>
<evidence type="ECO:0000256" key="3">
    <source>
        <dbReference type="ARBA" id="ARBA00022692"/>
    </source>
</evidence>
<dbReference type="SUPFAM" id="SSF81340">
    <property type="entry name" value="Clc chloride channel"/>
    <property type="match status" value="1"/>
</dbReference>
<dbReference type="PANTHER" id="PTHR43427">
    <property type="entry name" value="CHLORIDE CHANNEL PROTEIN CLC-E"/>
    <property type="match status" value="1"/>
</dbReference>
<evidence type="ECO:0000256" key="11">
    <source>
        <dbReference type="SAM" id="Phobius"/>
    </source>
</evidence>
<dbReference type="CDD" id="cd02205">
    <property type="entry name" value="CBS_pair_SF"/>
    <property type="match status" value="1"/>
</dbReference>
<keyword evidence="10" id="KW-0129">CBS domain</keyword>
<feature type="transmembrane region" description="Helical" evidence="11">
    <location>
        <begin position="232"/>
        <end position="256"/>
    </location>
</feature>
<name>A0ABX7H0T1_9GAMM</name>
<feature type="transmembrane region" description="Helical" evidence="11">
    <location>
        <begin position="159"/>
        <end position="183"/>
    </location>
</feature>
<dbReference type="Gene3D" id="1.10.3080.10">
    <property type="entry name" value="Clc chloride channel"/>
    <property type="match status" value="1"/>
</dbReference>
<dbReference type="EMBL" id="CP064030">
    <property type="protein sequence ID" value="QRN55888.1"/>
    <property type="molecule type" value="Genomic_DNA"/>
</dbReference>
<dbReference type="InterPro" id="IPR050368">
    <property type="entry name" value="ClC-type_chloride_channel"/>
</dbReference>
<evidence type="ECO:0000256" key="5">
    <source>
        <dbReference type="ARBA" id="ARBA00023065"/>
    </source>
</evidence>
<feature type="transmembrane region" description="Helical" evidence="11">
    <location>
        <begin position="401"/>
        <end position="420"/>
    </location>
</feature>
<dbReference type="InterPro" id="IPR046342">
    <property type="entry name" value="CBS_dom_sf"/>
</dbReference>
<dbReference type="Pfam" id="PF00571">
    <property type="entry name" value="CBS"/>
    <property type="match status" value="2"/>
</dbReference>
<keyword evidence="5" id="KW-0406">Ion transport</keyword>
<evidence type="ECO:0000259" key="12">
    <source>
        <dbReference type="PROSITE" id="PS51371"/>
    </source>
</evidence>
<gene>
    <name evidence="13" type="ORF">ISN74_11310</name>
</gene>
<keyword evidence="4 11" id="KW-1133">Transmembrane helix</keyword>
<keyword evidence="14" id="KW-1185">Reference proteome</keyword>
<comment type="subcellular location">
    <subcellularLocation>
        <location evidence="1">Membrane</location>
        <topology evidence="1">Multi-pass membrane protein</topology>
    </subcellularLocation>
</comment>
<dbReference type="Proteomes" id="UP000663181">
    <property type="component" value="Chromosome"/>
</dbReference>
<dbReference type="PANTHER" id="PTHR43427:SF6">
    <property type="entry name" value="CHLORIDE CHANNEL PROTEIN CLC-E"/>
    <property type="match status" value="1"/>
</dbReference>